<gene>
    <name evidence="6" type="ORF">DW216_11890</name>
    <name evidence="5" type="ORF">DW988_06860</name>
    <name evidence="4" type="ORF">DXD40_13855</name>
    <name evidence="2" type="ORF">ERS852462_03339</name>
    <name evidence="3" type="ORF">GAP47_00260</name>
</gene>
<dbReference type="AlphaFoldDB" id="A0A139KA76"/>
<dbReference type="CDD" id="cd00085">
    <property type="entry name" value="HNHc"/>
    <property type="match status" value="1"/>
</dbReference>
<evidence type="ECO:0000259" key="1">
    <source>
        <dbReference type="SMART" id="SM00507"/>
    </source>
</evidence>
<dbReference type="InterPro" id="IPR004919">
    <property type="entry name" value="GmrSD_N"/>
</dbReference>
<dbReference type="InterPro" id="IPR003615">
    <property type="entry name" value="HNH_nuc"/>
</dbReference>
<protein>
    <submittedName>
        <fullName evidence="6">DUF262 domain-containing protein</fullName>
    </submittedName>
    <submittedName>
        <fullName evidence="2">Uncharacterized conserved protein</fullName>
    </submittedName>
</protein>
<evidence type="ECO:0000313" key="5">
    <source>
        <dbReference type="EMBL" id="RGZ49788.1"/>
    </source>
</evidence>
<evidence type="ECO:0000313" key="6">
    <source>
        <dbReference type="EMBL" id="RHH31035.1"/>
    </source>
</evidence>
<dbReference type="EMBL" id="WCTL01000001">
    <property type="protein sequence ID" value="KAB4241097.1"/>
    <property type="molecule type" value="Genomic_DNA"/>
</dbReference>
<evidence type="ECO:0000313" key="10">
    <source>
        <dbReference type="Proteomes" id="UP000283766"/>
    </source>
</evidence>
<dbReference type="EMBL" id="QSPV01000012">
    <property type="protein sequence ID" value="RGJ91680.1"/>
    <property type="molecule type" value="Genomic_DNA"/>
</dbReference>
<evidence type="ECO:0000313" key="3">
    <source>
        <dbReference type="EMBL" id="KAB4241097.1"/>
    </source>
</evidence>
<evidence type="ECO:0000313" key="4">
    <source>
        <dbReference type="EMBL" id="RGJ91680.1"/>
    </source>
</evidence>
<dbReference type="Proteomes" id="UP000462376">
    <property type="component" value="Unassembled WGS sequence"/>
</dbReference>
<dbReference type="SMART" id="SM00507">
    <property type="entry name" value="HNHc"/>
    <property type="match status" value="1"/>
</dbReference>
<dbReference type="Pfam" id="PF03235">
    <property type="entry name" value="GmrSD_N"/>
    <property type="match status" value="1"/>
</dbReference>
<accession>A0A139KA76</accession>
<dbReference type="Proteomes" id="UP000260844">
    <property type="component" value="Unassembled WGS sequence"/>
</dbReference>
<evidence type="ECO:0000313" key="7">
    <source>
        <dbReference type="Proteomes" id="UP000095614"/>
    </source>
</evidence>
<dbReference type="EMBL" id="CZAF01000009">
    <property type="protein sequence ID" value="CUP34730.1"/>
    <property type="molecule type" value="Genomic_DNA"/>
</dbReference>
<evidence type="ECO:0000313" key="11">
    <source>
        <dbReference type="Proteomes" id="UP000462376"/>
    </source>
</evidence>
<organism evidence="6 10">
    <name type="scientific">Bacteroides uniformis</name>
    <dbReference type="NCBI Taxonomy" id="820"/>
    <lineage>
        <taxon>Bacteria</taxon>
        <taxon>Pseudomonadati</taxon>
        <taxon>Bacteroidota</taxon>
        <taxon>Bacteroidia</taxon>
        <taxon>Bacteroidales</taxon>
        <taxon>Bacteroidaceae</taxon>
        <taxon>Bacteroides</taxon>
    </lineage>
</organism>
<dbReference type="EMBL" id="QSEE01000005">
    <property type="protein sequence ID" value="RGZ49788.1"/>
    <property type="molecule type" value="Genomic_DNA"/>
</dbReference>
<dbReference type="Proteomes" id="UP000283684">
    <property type="component" value="Unassembled WGS sequence"/>
</dbReference>
<proteinExistence type="predicted"/>
<dbReference type="Proteomes" id="UP000095614">
    <property type="component" value="Unassembled WGS sequence"/>
</dbReference>
<evidence type="ECO:0000313" key="9">
    <source>
        <dbReference type="Proteomes" id="UP000283684"/>
    </source>
</evidence>
<dbReference type="Proteomes" id="UP000283766">
    <property type="component" value="Unassembled WGS sequence"/>
</dbReference>
<dbReference type="RefSeq" id="WP_057098036.1">
    <property type="nucleotide sequence ID" value="NZ_CACRTC010000003.1"/>
</dbReference>
<reference evidence="3 11" key="3">
    <citation type="journal article" date="2019" name="Nat. Med.">
        <title>A library of human gut bacterial isolates paired with longitudinal multiomics data enables mechanistic microbiome research.</title>
        <authorList>
            <person name="Poyet M."/>
            <person name="Groussin M."/>
            <person name="Gibbons S.M."/>
            <person name="Avila-Pacheco J."/>
            <person name="Jiang X."/>
            <person name="Kearney S.M."/>
            <person name="Perrotta A.R."/>
            <person name="Berdy B."/>
            <person name="Zhao S."/>
            <person name="Lieberman T.D."/>
            <person name="Swanson P.K."/>
            <person name="Smith M."/>
            <person name="Roesemann S."/>
            <person name="Alexander J.E."/>
            <person name="Rich S.A."/>
            <person name="Livny J."/>
            <person name="Vlamakis H."/>
            <person name="Clish C."/>
            <person name="Bullock K."/>
            <person name="Deik A."/>
            <person name="Scott J."/>
            <person name="Pierce K.A."/>
            <person name="Xavier R.J."/>
            <person name="Alm E.J."/>
        </authorList>
    </citation>
    <scope>NUCLEOTIDE SEQUENCE [LARGE SCALE GENOMIC DNA]</scope>
    <source>
        <strain evidence="3 11">BIOML-A5</strain>
    </source>
</reference>
<sequence length="390" mass="44822">MKTTLHTEWTVEDICKGFTYNELEGKGLFGLDGRLTIQPEYQRHYIYNDGKRDVAVIESLLKGYPIGLIYFNRTVDGRFEVLDGQQRITSIGRFVTGKFAIKDEADNVQYFSGLPEEQQQKIMQSSLLVYECEGEEKEIKEWFKTINIVGIPLKEQELLNAIYSGEFVNAAKRVFSNSQNAEIQKWSHYIKGDVKRQDYLAEALRWICDSKGMSIDAYMSIHRHEPSTGELESYFRSVIDWVSATFTMVERDMCGLEWGRLYETYHATPYSTVHVAERVKALQADESVRCPRNIYEYVLGGEEDKKLLDIRIFEESTKRAAYKRQTEAAEKQGISNCPLCALGNNANKTRIYKLSEMDADHVTAWSKGGATSMENCEMLCKTHNRSKGNR</sequence>
<dbReference type="GO" id="GO:0004519">
    <property type="term" value="F:endonuclease activity"/>
    <property type="evidence" value="ECO:0007669"/>
    <property type="project" value="InterPro"/>
</dbReference>
<feature type="domain" description="HNH nuclease" evidence="1">
    <location>
        <begin position="327"/>
        <end position="385"/>
    </location>
</feature>
<dbReference type="EMBL" id="QRJL01000006">
    <property type="protein sequence ID" value="RHH31035.1"/>
    <property type="molecule type" value="Genomic_DNA"/>
</dbReference>
<dbReference type="GO" id="GO:0003676">
    <property type="term" value="F:nucleic acid binding"/>
    <property type="evidence" value="ECO:0007669"/>
    <property type="project" value="InterPro"/>
</dbReference>
<dbReference type="PATRIC" id="fig|820.27.peg.1607"/>
<name>A0A139KA76_BACUN</name>
<dbReference type="OrthoDB" id="9764212at2"/>
<dbReference type="PANTHER" id="PTHR39639">
    <property type="entry name" value="CHROMOSOME 16, WHOLE GENOME SHOTGUN SEQUENCE"/>
    <property type="match status" value="1"/>
</dbReference>
<evidence type="ECO:0000313" key="8">
    <source>
        <dbReference type="Proteomes" id="UP000260844"/>
    </source>
</evidence>
<dbReference type="PANTHER" id="PTHR39639:SF1">
    <property type="entry name" value="DUF262 DOMAIN-CONTAINING PROTEIN"/>
    <property type="match status" value="1"/>
</dbReference>
<reference evidence="8 9" key="2">
    <citation type="submission" date="2018-08" db="EMBL/GenBank/DDBJ databases">
        <title>A genome reference for cultivated species of the human gut microbiota.</title>
        <authorList>
            <person name="Zou Y."/>
            <person name="Xue W."/>
            <person name="Luo G."/>
        </authorList>
    </citation>
    <scope>NUCLEOTIDE SEQUENCE [LARGE SCALE GENOMIC DNA]</scope>
    <source>
        <strain evidence="6 10">AM18-14LB</strain>
        <strain evidence="5 9">AM50-4</strain>
        <strain evidence="4 8">TM04-30</strain>
    </source>
</reference>
<dbReference type="Pfam" id="PF01844">
    <property type="entry name" value="HNH"/>
    <property type="match status" value="1"/>
</dbReference>
<dbReference type="Gene3D" id="1.10.30.50">
    <property type="match status" value="1"/>
</dbReference>
<reference evidence="2 7" key="1">
    <citation type="submission" date="2015-09" db="EMBL/GenBank/DDBJ databases">
        <authorList>
            <consortium name="Pathogen Informatics"/>
        </authorList>
    </citation>
    <scope>NUCLEOTIDE SEQUENCE [LARGE SCALE GENOMIC DNA]</scope>
    <source>
        <strain evidence="2 7">2789STDY5834847</strain>
    </source>
</reference>
<dbReference type="InterPro" id="IPR002711">
    <property type="entry name" value="HNH"/>
</dbReference>
<evidence type="ECO:0000313" key="2">
    <source>
        <dbReference type="EMBL" id="CUP34730.1"/>
    </source>
</evidence>
<dbReference type="GO" id="GO:0008270">
    <property type="term" value="F:zinc ion binding"/>
    <property type="evidence" value="ECO:0007669"/>
    <property type="project" value="InterPro"/>
</dbReference>